<feature type="transmembrane region" description="Helical" evidence="1">
    <location>
        <begin position="12"/>
        <end position="32"/>
    </location>
</feature>
<feature type="transmembrane region" description="Helical" evidence="1">
    <location>
        <begin position="73"/>
        <end position="96"/>
    </location>
</feature>
<comment type="caution">
    <text evidence="2">The sequence shown here is derived from an EMBL/GenBank/DDBJ whole genome shotgun (WGS) entry which is preliminary data.</text>
</comment>
<dbReference type="Proteomes" id="UP000051643">
    <property type="component" value="Unassembled WGS sequence"/>
</dbReference>
<gene>
    <name evidence="2" type="ORF">APR42_02690</name>
</gene>
<dbReference type="OrthoDB" id="883418at2"/>
<keyword evidence="1" id="KW-1133">Transmembrane helix</keyword>
<evidence type="ECO:0000256" key="1">
    <source>
        <dbReference type="SAM" id="Phobius"/>
    </source>
</evidence>
<dbReference type="RefSeq" id="WP_057480607.1">
    <property type="nucleotide sequence ID" value="NZ_BMWR01000002.1"/>
</dbReference>
<accession>A0A0Q9ZL33</accession>
<protein>
    <recommendedName>
        <fullName evidence="4">DUF1772 domain-containing protein</fullName>
    </recommendedName>
</protein>
<dbReference type="STRING" id="270918.APR42_02690"/>
<evidence type="ECO:0000313" key="3">
    <source>
        <dbReference type="Proteomes" id="UP000051643"/>
    </source>
</evidence>
<keyword evidence="1" id="KW-0472">Membrane</keyword>
<evidence type="ECO:0000313" key="2">
    <source>
        <dbReference type="EMBL" id="KRG30786.1"/>
    </source>
</evidence>
<name>A0A0Q9ZL33_9FLAO</name>
<keyword evidence="3" id="KW-1185">Reference proteome</keyword>
<reference evidence="2" key="1">
    <citation type="submission" date="2015-10" db="EMBL/GenBank/DDBJ databases">
        <title>Draft genome sequence of Salegentibacter mishustinae KCTC 12263.</title>
        <authorList>
            <person name="Lin W."/>
            <person name="Zheng Q."/>
        </authorList>
    </citation>
    <scope>NUCLEOTIDE SEQUENCE [LARGE SCALE GENOMIC DNA]</scope>
    <source>
        <strain evidence="2">KCTC 12263</strain>
    </source>
</reference>
<feature type="transmembrane region" description="Helical" evidence="1">
    <location>
        <begin position="117"/>
        <end position="137"/>
    </location>
</feature>
<dbReference type="AlphaFoldDB" id="A0A0Q9ZL33"/>
<organism evidence="2 3">
    <name type="scientific">Salegentibacter mishustinae</name>
    <dbReference type="NCBI Taxonomy" id="270918"/>
    <lineage>
        <taxon>Bacteria</taxon>
        <taxon>Pseudomonadati</taxon>
        <taxon>Bacteroidota</taxon>
        <taxon>Flavobacteriia</taxon>
        <taxon>Flavobacteriales</taxon>
        <taxon>Flavobacteriaceae</taxon>
        <taxon>Salegentibacter</taxon>
    </lineage>
</organism>
<evidence type="ECO:0008006" key="4">
    <source>
        <dbReference type="Google" id="ProtNLM"/>
    </source>
</evidence>
<sequence length="141" mass="16633">MNIELIRLLLDFGLVVLIWVVQLVIYPSLCYYKNEDLGKWHKIYTGRIGVIVGPLMITQLLVASWQLWKQPNFYTWGSILIIAIIWAMTFLVFVPLHNSISPNQSCEKITRTLEVKNWWRTFLWSLLFLGSLILKILDYNF</sequence>
<keyword evidence="1" id="KW-0812">Transmembrane</keyword>
<feature type="transmembrane region" description="Helical" evidence="1">
    <location>
        <begin position="44"/>
        <end position="67"/>
    </location>
</feature>
<proteinExistence type="predicted"/>
<dbReference type="EMBL" id="LKTP01000001">
    <property type="protein sequence ID" value="KRG30786.1"/>
    <property type="molecule type" value="Genomic_DNA"/>
</dbReference>